<dbReference type="PANTHER" id="PTHR42791:SF1">
    <property type="entry name" value="N-ACETYLTRANSFERASE DOMAIN-CONTAINING PROTEIN"/>
    <property type="match status" value="1"/>
</dbReference>
<dbReference type="GeneID" id="27336831"/>
<dbReference type="EMBL" id="KN847498">
    <property type="protein sequence ID" value="KIW12471.1"/>
    <property type="molecule type" value="Genomic_DNA"/>
</dbReference>
<reference evidence="2 3" key="1">
    <citation type="submission" date="2015-01" db="EMBL/GenBank/DDBJ databases">
        <title>The Genome Sequence of Exophiala spinifera CBS89968.</title>
        <authorList>
            <consortium name="The Broad Institute Genomics Platform"/>
            <person name="Cuomo C."/>
            <person name="de Hoog S."/>
            <person name="Gorbushina A."/>
            <person name="Stielow B."/>
            <person name="Teixiera M."/>
            <person name="Abouelleil A."/>
            <person name="Chapman S.B."/>
            <person name="Priest M."/>
            <person name="Young S.K."/>
            <person name="Wortman J."/>
            <person name="Nusbaum C."/>
            <person name="Birren B."/>
        </authorList>
    </citation>
    <scope>NUCLEOTIDE SEQUENCE [LARGE SCALE GENOMIC DNA]</scope>
    <source>
        <strain evidence="2 3">CBS 89968</strain>
    </source>
</reference>
<dbReference type="Gene3D" id="3.40.630.30">
    <property type="match status" value="1"/>
</dbReference>
<proteinExistence type="predicted"/>
<dbReference type="CDD" id="cd04301">
    <property type="entry name" value="NAT_SF"/>
    <property type="match status" value="1"/>
</dbReference>
<dbReference type="Proteomes" id="UP000053328">
    <property type="component" value="Unassembled WGS sequence"/>
</dbReference>
<dbReference type="InterPro" id="IPR016181">
    <property type="entry name" value="Acyl_CoA_acyltransferase"/>
</dbReference>
<dbReference type="RefSeq" id="XP_016232687.1">
    <property type="nucleotide sequence ID" value="XM_016384064.1"/>
</dbReference>
<dbReference type="VEuPathDB" id="FungiDB:PV08_09748"/>
<accession>A0A0D1YC23</accession>
<feature type="domain" description="N-acetyltransferase" evidence="1">
    <location>
        <begin position="3"/>
        <end position="198"/>
    </location>
</feature>
<name>A0A0D1YC23_9EURO</name>
<protein>
    <recommendedName>
        <fullName evidence="1">N-acetyltransferase domain-containing protein</fullName>
    </recommendedName>
</protein>
<evidence type="ECO:0000313" key="3">
    <source>
        <dbReference type="Proteomes" id="UP000053328"/>
    </source>
</evidence>
<dbReference type="AlphaFoldDB" id="A0A0D1YC23"/>
<dbReference type="GO" id="GO:0016747">
    <property type="term" value="F:acyltransferase activity, transferring groups other than amino-acyl groups"/>
    <property type="evidence" value="ECO:0007669"/>
    <property type="project" value="InterPro"/>
</dbReference>
<evidence type="ECO:0000259" key="1">
    <source>
        <dbReference type="PROSITE" id="PS51186"/>
    </source>
</evidence>
<dbReference type="PANTHER" id="PTHR42791">
    <property type="entry name" value="GNAT FAMILY ACETYLTRANSFERASE"/>
    <property type="match status" value="1"/>
</dbReference>
<dbReference type="SUPFAM" id="SSF55729">
    <property type="entry name" value="Acyl-CoA N-acyltransferases (Nat)"/>
    <property type="match status" value="1"/>
</dbReference>
<dbReference type="STRING" id="91928.A0A0D1YC23"/>
<gene>
    <name evidence="2" type="ORF">PV08_09748</name>
</gene>
<organism evidence="2 3">
    <name type="scientific">Exophiala spinifera</name>
    <dbReference type="NCBI Taxonomy" id="91928"/>
    <lineage>
        <taxon>Eukaryota</taxon>
        <taxon>Fungi</taxon>
        <taxon>Dikarya</taxon>
        <taxon>Ascomycota</taxon>
        <taxon>Pezizomycotina</taxon>
        <taxon>Eurotiomycetes</taxon>
        <taxon>Chaetothyriomycetidae</taxon>
        <taxon>Chaetothyriales</taxon>
        <taxon>Herpotrichiellaceae</taxon>
        <taxon>Exophiala</taxon>
    </lineage>
</organism>
<dbReference type="PROSITE" id="PS51186">
    <property type="entry name" value="GNAT"/>
    <property type="match status" value="1"/>
</dbReference>
<dbReference type="HOGENOM" id="CLU_060131_6_5_1"/>
<evidence type="ECO:0000313" key="2">
    <source>
        <dbReference type="EMBL" id="KIW12471.1"/>
    </source>
</evidence>
<dbReference type="InterPro" id="IPR000182">
    <property type="entry name" value="GNAT_dom"/>
</dbReference>
<keyword evidence="3" id="KW-1185">Reference proteome</keyword>
<sequence length="202" mass="22755">MALAQRDAQESDIPTLCDIFFAAFTNDLVMSQTFPDVPDVRAFWESILKKGLEDPKCHTRCIVDTTLSGSPVVAYSRWIACNKDEVPPEGPLYPTGGNVEVCEAFFPQLRDKKLEIMKGREYWYLGLLCCRPSHQGQGAGRMLMQYGIDLADKERKEVYVEASPPGAPVYRKFGFKEVDRVVMFDGQFTELLMLRDAQKAGA</sequence>
<dbReference type="Pfam" id="PF13673">
    <property type="entry name" value="Acetyltransf_10"/>
    <property type="match status" value="1"/>
</dbReference>
<dbReference type="InterPro" id="IPR052523">
    <property type="entry name" value="Trichothecene_AcTrans"/>
</dbReference>
<dbReference type="OrthoDB" id="2115692at2759"/>